<evidence type="ECO:0000256" key="1">
    <source>
        <dbReference type="ARBA" id="ARBA00022734"/>
    </source>
</evidence>
<evidence type="ECO:0000259" key="4">
    <source>
        <dbReference type="PROSITE" id="PS50041"/>
    </source>
</evidence>
<dbReference type="InterPro" id="IPR033989">
    <property type="entry name" value="CD209-like_CTLD"/>
</dbReference>
<dbReference type="InterPro" id="IPR001304">
    <property type="entry name" value="C-type_lectin-like"/>
</dbReference>
<feature type="domain" description="C-type lectin" evidence="4">
    <location>
        <begin position="215"/>
        <end position="332"/>
    </location>
</feature>
<keyword evidence="3" id="KW-0812">Transmembrane</keyword>
<keyword evidence="3" id="KW-0472">Membrane</keyword>
<dbReference type="AlphaFoldDB" id="A0A8G0YHF5"/>
<dbReference type="EMBL" id="MT646126">
    <property type="protein sequence ID" value="QYY47516.1"/>
    <property type="molecule type" value="mRNA"/>
</dbReference>
<organism evidence="5">
    <name type="scientific">Ctenopharyngodon idella</name>
    <name type="common">Grass carp</name>
    <name type="synonym">Leuciscus idella</name>
    <dbReference type="NCBI Taxonomy" id="7959"/>
    <lineage>
        <taxon>Eukaryota</taxon>
        <taxon>Metazoa</taxon>
        <taxon>Chordata</taxon>
        <taxon>Craniata</taxon>
        <taxon>Vertebrata</taxon>
        <taxon>Euteleostomi</taxon>
        <taxon>Actinopterygii</taxon>
        <taxon>Neopterygii</taxon>
        <taxon>Teleostei</taxon>
        <taxon>Ostariophysi</taxon>
        <taxon>Cypriniformes</taxon>
        <taxon>Xenocyprididae</taxon>
        <taxon>Xenocypridinae</taxon>
        <taxon>Ctenopharyngodon</taxon>
    </lineage>
</organism>
<evidence type="ECO:0000256" key="3">
    <source>
        <dbReference type="SAM" id="Phobius"/>
    </source>
</evidence>
<dbReference type="InterPro" id="IPR050111">
    <property type="entry name" value="C-type_lectin/snaclec_domain"/>
</dbReference>
<keyword evidence="1" id="KW-0430">Lectin</keyword>
<protein>
    <submittedName>
        <fullName evidence="5">CD209</fullName>
    </submittedName>
</protein>
<feature type="coiled-coil region" evidence="2">
    <location>
        <begin position="123"/>
        <end position="199"/>
    </location>
</feature>
<dbReference type="SMR" id="A0A8G0YHF5"/>
<proteinExistence type="evidence at transcript level"/>
<feature type="transmembrane region" description="Helical" evidence="3">
    <location>
        <begin position="93"/>
        <end position="117"/>
    </location>
</feature>
<dbReference type="InterPro" id="IPR016187">
    <property type="entry name" value="CTDL_fold"/>
</dbReference>
<dbReference type="Gene3D" id="1.20.5.400">
    <property type="match status" value="1"/>
</dbReference>
<dbReference type="Gene3D" id="3.10.100.10">
    <property type="entry name" value="Mannose-Binding Protein A, subunit A"/>
    <property type="match status" value="1"/>
</dbReference>
<dbReference type="GO" id="GO:0030246">
    <property type="term" value="F:carbohydrate binding"/>
    <property type="evidence" value="ECO:0007669"/>
    <property type="project" value="UniProtKB-KW"/>
</dbReference>
<evidence type="ECO:0000313" key="5">
    <source>
        <dbReference type="EMBL" id="QYY47516.1"/>
    </source>
</evidence>
<dbReference type="SMART" id="SM00034">
    <property type="entry name" value="CLECT"/>
    <property type="match status" value="1"/>
</dbReference>
<keyword evidence="3" id="KW-1133">Transmembrane helix</keyword>
<dbReference type="SUPFAM" id="SSF56436">
    <property type="entry name" value="C-type lectin-like"/>
    <property type="match status" value="1"/>
</dbReference>
<sequence length="339" mass="39803">MKKAETQQRRAELNDRKNIQHYHRIIAEMFNGIYDNVIRTESAGMNRERVVLTVAIYESADCVRDHDFRTETNTHQPLQRTGSDRVKIRSSRAAPVCLVLLCVLLLTAVIVLCVYIHTKSTKERDLLTKITSLTEERDQLLNKITNLTEERDQLLTKNTNLTEERDQLQITIKTFKTEKDQIEIKNQKLTNKIKELSKNDDLIKHLHEMDVWIYYQSSFYYISSEKKSWTESRKYCTERGADLIIINNKEEQDFVKKMSDGVKVWIGLTDSDVEDTWKWVDDTYLTSKFWKSGEPNGRTRENCVLLTESSGWTYSSGWADYPCHGHYQWICEKTIKTSH</sequence>
<evidence type="ECO:0000256" key="2">
    <source>
        <dbReference type="SAM" id="Coils"/>
    </source>
</evidence>
<name>A0A8G0YHF5_CTEID</name>
<keyword evidence="2" id="KW-0175">Coiled coil</keyword>
<dbReference type="PANTHER" id="PTHR22803">
    <property type="entry name" value="MANNOSE, PHOSPHOLIPASE, LECTIN RECEPTOR RELATED"/>
    <property type="match status" value="1"/>
</dbReference>
<dbReference type="InterPro" id="IPR016186">
    <property type="entry name" value="C-type_lectin-like/link_sf"/>
</dbReference>
<reference evidence="5" key="1">
    <citation type="submission" date="2020-06" db="EMBL/GenBank/DDBJ databases">
        <title>Correlation analysis of DC-SIGN genes polymorphisms and GCRV resistance in gr ass carp (Ctenopharyngodon idella).</title>
        <authorList>
            <person name="Liu S.B."/>
        </authorList>
    </citation>
    <scope>NUCLEOTIDE SEQUENCE</scope>
</reference>
<accession>A0A8G0YHF5</accession>
<dbReference type="PROSITE" id="PS50041">
    <property type="entry name" value="C_TYPE_LECTIN_2"/>
    <property type="match status" value="1"/>
</dbReference>
<dbReference type="CDD" id="cd03590">
    <property type="entry name" value="CLECT_DC-SIGN_like"/>
    <property type="match status" value="1"/>
</dbReference>
<dbReference type="Pfam" id="PF00059">
    <property type="entry name" value="Lectin_C"/>
    <property type="match status" value="1"/>
</dbReference>